<dbReference type="Pfam" id="PF04230">
    <property type="entry name" value="PS_pyruv_trans"/>
    <property type="match status" value="1"/>
</dbReference>
<dbReference type="InterPro" id="IPR007345">
    <property type="entry name" value="Polysacch_pyruvyl_Trfase"/>
</dbReference>
<reference evidence="2 3" key="1">
    <citation type="submission" date="2020-08" db="EMBL/GenBank/DDBJ databases">
        <title>Genomic Encyclopedia of Type Strains, Phase IV (KMG-IV): sequencing the most valuable type-strain genomes for metagenomic binning, comparative biology and taxonomic classification.</title>
        <authorList>
            <person name="Goeker M."/>
        </authorList>
    </citation>
    <scope>NUCLEOTIDE SEQUENCE [LARGE SCALE GENOMIC DNA]</scope>
    <source>
        <strain evidence="2 3">DSM 100044</strain>
    </source>
</reference>
<feature type="domain" description="Polysaccharide pyruvyl transferase" evidence="1">
    <location>
        <begin position="109"/>
        <end position="159"/>
    </location>
</feature>
<keyword evidence="3" id="KW-1185">Reference proteome</keyword>
<proteinExistence type="predicted"/>
<sequence>MFGPATPSADGFLGVGTLIGRPFPEVSRIHVFSSGVGYDPIAAVHPSNHYWCVRGPLSARVLNLPTDRAIIDGGILAPERLGIGRASASAKPVVVPHWQSMLVGGWDEACNLAGFSLIDPMQPPEKVIGAIASAPLVMTESLHGAIIADVLRIPWIAFVTTGNVPLFKWFDWTASVRTPLRIVPVRPPSPRALALFGRPKLGTVNRAVEVGEDQAFDHFMKGINIASSRQQRGAGAVARGLLARLGERIDGVTPQGTALALQKLASSAAPQLSPPGVVEERRASLLDRLEELRAAHATGDLAAA</sequence>
<comment type="caution">
    <text evidence="2">The sequence shown here is derived from an EMBL/GenBank/DDBJ whole genome shotgun (WGS) entry which is preliminary data.</text>
</comment>
<organism evidence="2 3">
    <name type="scientific">Sphingomonas aerophila</name>
    <dbReference type="NCBI Taxonomy" id="1344948"/>
    <lineage>
        <taxon>Bacteria</taxon>
        <taxon>Pseudomonadati</taxon>
        <taxon>Pseudomonadota</taxon>
        <taxon>Alphaproteobacteria</taxon>
        <taxon>Sphingomonadales</taxon>
        <taxon>Sphingomonadaceae</taxon>
        <taxon>Sphingomonas</taxon>
    </lineage>
</organism>
<dbReference type="RefSeq" id="WP_184056328.1">
    <property type="nucleotide sequence ID" value="NZ_JACIJK010000004.1"/>
</dbReference>
<gene>
    <name evidence="2" type="ORF">FHS94_001578</name>
</gene>
<dbReference type="Proteomes" id="UP000546200">
    <property type="component" value="Unassembled WGS sequence"/>
</dbReference>
<dbReference type="AlphaFoldDB" id="A0A7W9EVI5"/>
<protein>
    <submittedName>
        <fullName evidence="2">Succinoglycan biosynthesis protein ExoV</fullName>
    </submittedName>
</protein>
<dbReference type="EMBL" id="JACIJK010000004">
    <property type="protein sequence ID" value="MBB5714742.1"/>
    <property type="molecule type" value="Genomic_DNA"/>
</dbReference>
<evidence type="ECO:0000259" key="1">
    <source>
        <dbReference type="Pfam" id="PF04230"/>
    </source>
</evidence>
<accession>A0A7W9EVI5</accession>
<evidence type="ECO:0000313" key="2">
    <source>
        <dbReference type="EMBL" id="MBB5714742.1"/>
    </source>
</evidence>
<name>A0A7W9EVI5_9SPHN</name>
<evidence type="ECO:0000313" key="3">
    <source>
        <dbReference type="Proteomes" id="UP000546200"/>
    </source>
</evidence>